<comment type="similarity">
    <text evidence="1">Belongs to the sirtuin family. Class I subfamily.</text>
</comment>
<dbReference type="InterPro" id="IPR003000">
    <property type="entry name" value="Sirtuin"/>
</dbReference>
<accession>A0A9W8BAN7</accession>
<keyword evidence="4" id="KW-0479">Metal-binding</keyword>
<keyword evidence="3" id="KW-0520">NAD</keyword>
<dbReference type="OrthoDB" id="424302at2759"/>
<feature type="binding site" evidence="4">
    <location>
        <position position="200"/>
    </location>
    <ligand>
        <name>Zn(2+)</name>
        <dbReference type="ChEBI" id="CHEBI:29105"/>
    </ligand>
</feature>
<evidence type="ECO:0000256" key="3">
    <source>
        <dbReference type="ARBA" id="ARBA00023027"/>
    </source>
</evidence>
<feature type="active site" description="Proton acceptor" evidence="4">
    <location>
        <position position="129"/>
    </location>
</feature>
<feature type="binding site" evidence="4">
    <location>
        <position position="137"/>
    </location>
    <ligand>
        <name>Zn(2+)</name>
        <dbReference type="ChEBI" id="CHEBI:29105"/>
    </ligand>
</feature>
<evidence type="ECO:0000313" key="6">
    <source>
        <dbReference type="EMBL" id="KAJ1983087.1"/>
    </source>
</evidence>
<dbReference type="Gene3D" id="3.30.1600.10">
    <property type="entry name" value="SIR2/SIRT2 'Small Domain"/>
    <property type="match status" value="1"/>
</dbReference>
<dbReference type="InterPro" id="IPR050134">
    <property type="entry name" value="NAD-dep_sirtuin_deacylases"/>
</dbReference>
<evidence type="ECO:0000256" key="4">
    <source>
        <dbReference type="PROSITE-ProRule" id="PRU00236"/>
    </source>
</evidence>
<feature type="domain" description="Deacetylase sirtuin-type" evidence="5">
    <location>
        <begin position="4"/>
        <end position="301"/>
    </location>
</feature>
<dbReference type="SUPFAM" id="SSF52467">
    <property type="entry name" value="DHS-like NAD/FAD-binding domain"/>
    <property type="match status" value="1"/>
</dbReference>
<dbReference type="EMBL" id="JANBQB010000070">
    <property type="protein sequence ID" value="KAJ1983087.1"/>
    <property type="molecule type" value="Genomic_DNA"/>
</dbReference>
<feature type="binding site" evidence="4">
    <location>
        <position position="140"/>
    </location>
    <ligand>
        <name>Zn(2+)</name>
        <dbReference type="ChEBI" id="CHEBI:29105"/>
    </ligand>
</feature>
<evidence type="ECO:0000259" key="5">
    <source>
        <dbReference type="PROSITE" id="PS50305"/>
    </source>
</evidence>
<reference evidence="6" key="1">
    <citation type="submission" date="2022-07" db="EMBL/GenBank/DDBJ databases">
        <title>Phylogenomic reconstructions and comparative analyses of Kickxellomycotina fungi.</title>
        <authorList>
            <person name="Reynolds N.K."/>
            <person name="Stajich J.E."/>
            <person name="Barry K."/>
            <person name="Grigoriev I.V."/>
            <person name="Crous P."/>
            <person name="Smith M.E."/>
        </authorList>
    </citation>
    <scope>NUCLEOTIDE SEQUENCE</scope>
    <source>
        <strain evidence="6">RSA 567</strain>
    </source>
</reference>
<dbReference type="InterPro" id="IPR026590">
    <property type="entry name" value="Ssirtuin_cat_dom"/>
</dbReference>
<comment type="caution">
    <text evidence="6">The sequence shown here is derived from an EMBL/GenBank/DDBJ whole genome shotgun (WGS) entry which is preliminary data.</text>
</comment>
<keyword evidence="2" id="KW-0808">Transferase</keyword>
<name>A0A9W8BAN7_9FUNG</name>
<dbReference type="PANTHER" id="PTHR11085:SF10">
    <property type="entry name" value="NAD-DEPENDENT PROTEIN DEACYLASE SIRTUIN-5, MITOCHONDRIAL-RELATED"/>
    <property type="match status" value="1"/>
</dbReference>
<protein>
    <recommendedName>
        <fullName evidence="5">Deacetylase sirtuin-type domain-containing protein</fullName>
    </recommendedName>
</protein>
<feature type="binding site" evidence="4">
    <location>
        <position position="203"/>
    </location>
    <ligand>
        <name>Zn(2+)</name>
        <dbReference type="ChEBI" id="CHEBI:29105"/>
    </ligand>
</feature>
<keyword evidence="7" id="KW-1185">Reference proteome</keyword>
<dbReference type="PROSITE" id="PS50305">
    <property type="entry name" value="SIRTUIN"/>
    <property type="match status" value="1"/>
</dbReference>
<evidence type="ECO:0000256" key="1">
    <source>
        <dbReference type="ARBA" id="ARBA00006924"/>
    </source>
</evidence>
<dbReference type="InterPro" id="IPR029035">
    <property type="entry name" value="DHS-like_NAD/FAD-binding_dom"/>
</dbReference>
<dbReference type="InterPro" id="IPR026591">
    <property type="entry name" value="Sirtuin_cat_small_dom_sf"/>
</dbReference>
<evidence type="ECO:0000313" key="7">
    <source>
        <dbReference type="Proteomes" id="UP001151582"/>
    </source>
</evidence>
<organism evidence="6 7">
    <name type="scientific">Dimargaris verticillata</name>
    <dbReference type="NCBI Taxonomy" id="2761393"/>
    <lineage>
        <taxon>Eukaryota</taxon>
        <taxon>Fungi</taxon>
        <taxon>Fungi incertae sedis</taxon>
        <taxon>Zoopagomycota</taxon>
        <taxon>Kickxellomycotina</taxon>
        <taxon>Dimargaritomycetes</taxon>
        <taxon>Dimargaritales</taxon>
        <taxon>Dimargaritaceae</taxon>
        <taxon>Dimargaris</taxon>
    </lineage>
</organism>
<dbReference type="Proteomes" id="UP001151582">
    <property type="component" value="Unassembled WGS sequence"/>
</dbReference>
<evidence type="ECO:0000256" key="2">
    <source>
        <dbReference type="ARBA" id="ARBA00022679"/>
    </source>
</evidence>
<dbReference type="PANTHER" id="PTHR11085">
    <property type="entry name" value="NAD-DEPENDENT PROTEIN DEACYLASE SIRTUIN-5, MITOCHONDRIAL-RELATED"/>
    <property type="match status" value="1"/>
</dbReference>
<dbReference type="GO" id="GO:0070403">
    <property type="term" value="F:NAD+ binding"/>
    <property type="evidence" value="ECO:0007669"/>
    <property type="project" value="InterPro"/>
</dbReference>
<proteinExistence type="inferred from homology"/>
<dbReference type="GO" id="GO:0017136">
    <property type="term" value="F:histone deacetylase activity, NAD-dependent"/>
    <property type="evidence" value="ECO:0007669"/>
    <property type="project" value="TreeGrafter"/>
</dbReference>
<sequence length="307" mass="34118">MFVRRTEDYVVNALKRFLERNRGQITALTGAGVSTDSGIPDYRGPQGTYVVSGNYRPILFQEFIQAHQTRQRYWARSYLGYTPLRQAKPNTTHRALASLEGHEFVRQVITQNVDSLHQAAGSQQVLELHGTLATIACQHCQHQLDRTVWQGLLSEQNPDWYQVLQTYTASGKQLKLNPDGDVDLPHGMPLHYLDFQYPGCLACNSGFYKPSVVFFGENIPTAQKALAITAVTQSPGALWVMGSSLATYSAFGLVKRAHDAGHPILIINHGPTRADDLPGVLKLSCYTRDVVPQVLHELRLTAPPITP</sequence>
<dbReference type="AlphaFoldDB" id="A0A9W8BAN7"/>
<keyword evidence="4" id="KW-0862">Zinc</keyword>
<dbReference type="Pfam" id="PF02146">
    <property type="entry name" value="SIR2"/>
    <property type="match status" value="1"/>
</dbReference>
<gene>
    <name evidence="6" type="ORF">H4R34_001475</name>
</gene>
<dbReference type="GO" id="GO:0046872">
    <property type="term" value="F:metal ion binding"/>
    <property type="evidence" value="ECO:0007669"/>
    <property type="project" value="UniProtKB-KW"/>
</dbReference>
<dbReference type="Gene3D" id="3.40.50.1220">
    <property type="entry name" value="TPP-binding domain"/>
    <property type="match status" value="1"/>
</dbReference>